<keyword evidence="2" id="KW-0472">Membrane</keyword>
<evidence type="ECO:0000313" key="3">
    <source>
        <dbReference type="EMBL" id="RFS85823.1"/>
    </source>
</evidence>
<organism evidence="3 4">
    <name type="scientific">Actinomadura spongiicola</name>
    <dbReference type="NCBI Taxonomy" id="2303421"/>
    <lineage>
        <taxon>Bacteria</taxon>
        <taxon>Bacillati</taxon>
        <taxon>Actinomycetota</taxon>
        <taxon>Actinomycetes</taxon>
        <taxon>Streptosporangiales</taxon>
        <taxon>Thermomonosporaceae</taxon>
        <taxon>Actinomadura</taxon>
    </lineage>
</organism>
<keyword evidence="4" id="KW-1185">Reference proteome</keyword>
<feature type="region of interest" description="Disordered" evidence="1">
    <location>
        <begin position="58"/>
        <end position="107"/>
    </location>
</feature>
<accession>A0A372GL90</accession>
<dbReference type="AlphaFoldDB" id="A0A372GL90"/>
<comment type="caution">
    <text evidence="3">The sequence shown here is derived from an EMBL/GenBank/DDBJ whole genome shotgun (WGS) entry which is preliminary data.</text>
</comment>
<feature type="transmembrane region" description="Helical" evidence="2">
    <location>
        <begin position="32"/>
        <end position="53"/>
    </location>
</feature>
<dbReference type="EMBL" id="QVNQ01000003">
    <property type="protein sequence ID" value="RFS85823.1"/>
    <property type="molecule type" value="Genomic_DNA"/>
</dbReference>
<keyword evidence="2" id="KW-1133">Transmembrane helix</keyword>
<feature type="compositionally biased region" description="Polar residues" evidence="1">
    <location>
        <begin position="58"/>
        <end position="67"/>
    </location>
</feature>
<protein>
    <submittedName>
        <fullName evidence="3">Uncharacterized protein</fullName>
    </submittedName>
</protein>
<keyword evidence="2" id="KW-0812">Transmembrane</keyword>
<proteinExistence type="predicted"/>
<gene>
    <name evidence="3" type="ORF">D0T12_12675</name>
</gene>
<evidence type="ECO:0000313" key="4">
    <source>
        <dbReference type="Proteomes" id="UP000262882"/>
    </source>
</evidence>
<name>A0A372GL90_9ACTN</name>
<reference evidence="3 4" key="1">
    <citation type="submission" date="2018-08" db="EMBL/GenBank/DDBJ databases">
        <title>Actinomadura spongicola sp. nov., isolated from marine sponge Leucetta chagosensis.</title>
        <authorList>
            <person name="Li L."/>
            <person name="Lin H.W."/>
        </authorList>
    </citation>
    <scope>NUCLEOTIDE SEQUENCE [LARGE SCALE GENOMIC DNA]</scope>
    <source>
        <strain evidence="3 4">LHW52907</strain>
    </source>
</reference>
<evidence type="ECO:0000256" key="2">
    <source>
        <dbReference type="SAM" id="Phobius"/>
    </source>
</evidence>
<evidence type="ECO:0000256" key="1">
    <source>
        <dbReference type="SAM" id="MobiDB-lite"/>
    </source>
</evidence>
<sequence length="107" mass="11175">MLVALMGAGLMFVTMASELTGPSDDFKLWDLANTLAFGLTMLSCAVIAGAALIGMTPSSQPPRTVTFPSHPGAVPPQAQAYPQPGVPQQYAPHQYGQQAPPQEPPKA</sequence>
<feature type="compositionally biased region" description="Low complexity" evidence="1">
    <location>
        <begin position="71"/>
        <end position="92"/>
    </location>
</feature>
<dbReference type="Proteomes" id="UP000262882">
    <property type="component" value="Unassembled WGS sequence"/>
</dbReference>